<dbReference type="InterPro" id="IPR015919">
    <property type="entry name" value="Cadherin-like_sf"/>
</dbReference>
<dbReference type="PRINTS" id="PR01496">
    <property type="entry name" value="SHAKERCHANEL"/>
</dbReference>
<evidence type="ECO:0000256" key="15">
    <source>
        <dbReference type="SAM" id="MobiDB-lite"/>
    </source>
</evidence>
<comment type="subcellular location">
    <subcellularLocation>
        <location evidence="1">Membrane</location>
        <topology evidence="1">Multi-pass membrane protein</topology>
    </subcellularLocation>
</comment>
<proteinExistence type="predicted"/>
<dbReference type="Gene3D" id="1.10.287.70">
    <property type="match status" value="1"/>
</dbReference>
<keyword evidence="8" id="KW-0851">Voltage-gated channel</keyword>
<sequence>MDIDQIGNGEIYKSSVLSDIVPSSTTAIAHLINNPIDECQITPLLSSSTRDSGCYSSTAAEEWYLMQPHLSMTNNNKNNQKQNDKQRKSSTRLERYNSSRCSSESEPYDKIIINVSGLRFESRASTLQRFPRTLLGDKLRRADYFDYMNNEYFFERHRSSFEAILYFYQSGGRLTRPESISAEIFLEEIKFFDLGDEVLKRYRKQEGYVEEIPVERPVNHIQRKVWEAFECPESSNVARVIAIISIVMIIVSIASFIIETLPSIRNEMTAPSITVMNNITNEQEILPGGETKMFWLFFIIETICVTWFCLELICRFFVAPSKFAFIKNGPNIIDVVSIIPYFLQLIGLIYQNKDSGVSGFSSTLTVLRIIRLVRVFRIFKLSRHFKGLQVLALTFLASWKELLLLMFFLFIIVVVFSSFMYFVEADYTHVTPLKPSPSTLTTSSVTTVSYLPSSMSSLSDVDVNQPTTTQSTNQFLSIPHSFWFAIITMTTVGYGDYVPRTNLGKVIGAICALTGVLTIALPVPIIVSNFTYFYQRQLEDTERQYQASQRAQAGQQDHDKSQFGVNNDKDHGPEYNEWETILNEPDYSDYRDITHAVTKRLVRNAYFKAFRGSKKMSPAMRYQNLSPSSPPHQVSHRIYQANDDRNGSRHQGSQVSADSCLSTSIEFSYHLVKDTSSPTSFSIDTRNGRITVTRELDREIQSFYKFYVESFNHKNHQTSQTEVHINILDENDHYPIFDNSLNNAREQYIYINKSLSLSRRHETDQTTNNIFIARIYATDEDDGSNGVVNYYFTNNDNYAFFHLYSNGSIVLYNQNNLQLPYRLEICARDQGNPKPQNSKDSIVIYICDGLKREECPSDESYQQHQEWLYSYDNNNNNQYKTNPSTTNFYLGSVFIMISILLCIVIIIFCIVWNLIIRRHLKSKHEQMHNNGLKSPTESYNCRMEARKNLLVSDSLCDSSPIIDGNHRLKSVAV</sequence>
<keyword evidence="4 16" id="KW-0812">Transmembrane</keyword>
<evidence type="ECO:0000313" key="20">
    <source>
        <dbReference type="Proteomes" id="UP000663832"/>
    </source>
</evidence>
<evidence type="ECO:0000256" key="7">
    <source>
        <dbReference type="ARBA" id="ARBA00022837"/>
    </source>
</evidence>
<dbReference type="Gene3D" id="3.30.710.10">
    <property type="entry name" value="Potassium Channel Kv1.1, Chain A"/>
    <property type="match status" value="1"/>
</dbReference>
<evidence type="ECO:0000256" key="14">
    <source>
        <dbReference type="PROSITE-ProRule" id="PRU00043"/>
    </source>
</evidence>
<feature type="transmembrane region" description="Helical" evidence="16">
    <location>
        <begin position="888"/>
        <end position="915"/>
    </location>
</feature>
<reference evidence="19" key="1">
    <citation type="submission" date="2021-02" db="EMBL/GenBank/DDBJ databases">
        <authorList>
            <person name="Nowell W R."/>
        </authorList>
    </citation>
    <scope>NUCLEOTIDE SEQUENCE</scope>
</reference>
<dbReference type="InterPro" id="IPR003131">
    <property type="entry name" value="T1-type_BTB"/>
</dbReference>
<keyword evidence="7 14" id="KW-0106">Calcium</keyword>
<feature type="transmembrane region" description="Helical" evidence="16">
    <location>
        <begin position="506"/>
        <end position="527"/>
    </location>
</feature>
<dbReference type="Pfam" id="PF00520">
    <property type="entry name" value="Ion_trans"/>
    <property type="match status" value="1"/>
</dbReference>
<dbReference type="PANTHER" id="PTHR11537:SF113">
    <property type="entry name" value="POTASSIUM VOLTAGE-GATED CHANNEL PROTEIN SHAKER"/>
    <property type="match status" value="1"/>
</dbReference>
<dbReference type="SMART" id="SM00112">
    <property type="entry name" value="CA"/>
    <property type="match status" value="2"/>
</dbReference>
<dbReference type="SUPFAM" id="SSF54695">
    <property type="entry name" value="POZ domain"/>
    <property type="match status" value="1"/>
</dbReference>
<comment type="caution">
    <text evidence="19">The sequence shown here is derived from an EMBL/GenBank/DDBJ whole genome shotgun (WGS) entry which is preliminary data.</text>
</comment>
<dbReference type="GO" id="GO:0001508">
    <property type="term" value="P:action potential"/>
    <property type="evidence" value="ECO:0007669"/>
    <property type="project" value="TreeGrafter"/>
</dbReference>
<name>A0A813PBP7_9BILA</name>
<evidence type="ECO:0000256" key="12">
    <source>
        <dbReference type="ARBA" id="ARBA00023136"/>
    </source>
</evidence>
<dbReference type="CDD" id="cd11304">
    <property type="entry name" value="Cadherin_repeat"/>
    <property type="match status" value="2"/>
</dbReference>
<feature type="compositionally biased region" description="Basic and acidic residues" evidence="15">
    <location>
        <begin position="82"/>
        <end position="97"/>
    </location>
</feature>
<keyword evidence="20" id="KW-1185">Reference proteome</keyword>
<dbReference type="InterPro" id="IPR000210">
    <property type="entry name" value="BTB/POZ_dom"/>
</dbReference>
<evidence type="ECO:0000256" key="10">
    <source>
        <dbReference type="ARBA" id="ARBA00022989"/>
    </source>
</evidence>
<accession>A0A813PBP7</accession>
<evidence type="ECO:0000256" key="6">
    <source>
        <dbReference type="ARBA" id="ARBA00022826"/>
    </source>
</evidence>
<evidence type="ECO:0000256" key="4">
    <source>
        <dbReference type="ARBA" id="ARBA00022692"/>
    </source>
</evidence>
<evidence type="ECO:0000313" key="18">
    <source>
        <dbReference type="EMBL" id="CAF0740518.1"/>
    </source>
</evidence>
<feature type="region of interest" description="Disordered" evidence="15">
    <location>
        <begin position="71"/>
        <end position="103"/>
    </location>
</feature>
<dbReference type="PRINTS" id="PR00169">
    <property type="entry name" value="KCHANNEL"/>
</dbReference>
<keyword evidence="12 16" id="KW-0472">Membrane</keyword>
<evidence type="ECO:0000256" key="3">
    <source>
        <dbReference type="ARBA" id="ARBA00022538"/>
    </source>
</evidence>
<keyword evidence="9" id="KW-0630">Potassium</keyword>
<dbReference type="EMBL" id="CAJNOI010000004">
    <property type="protein sequence ID" value="CAF0740518.1"/>
    <property type="molecule type" value="Genomic_DNA"/>
</dbReference>
<dbReference type="InterPro" id="IPR003968">
    <property type="entry name" value="K_chnl_volt-dep_Kv"/>
</dbReference>
<dbReference type="Pfam" id="PF02214">
    <property type="entry name" value="BTB_2"/>
    <property type="match status" value="1"/>
</dbReference>
<dbReference type="InterPro" id="IPR005821">
    <property type="entry name" value="Ion_trans_dom"/>
</dbReference>
<dbReference type="GO" id="GO:0007156">
    <property type="term" value="P:homophilic cell adhesion via plasma membrane adhesion molecules"/>
    <property type="evidence" value="ECO:0007669"/>
    <property type="project" value="InterPro"/>
</dbReference>
<feature type="transmembrane region" description="Helical" evidence="16">
    <location>
        <begin position="330"/>
        <end position="350"/>
    </location>
</feature>
<evidence type="ECO:0000256" key="2">
    <source>
        <dbReference type="ARBA" id="ARBA00022448"/>
    </source>
</evidence>
<keyword evidence="6" id="KW-0631">Potassium channel</keyword>
<feature type="region of interest" description="Disordered" evidence="15">
    <location>
        <begin position="544"/>
        <end position="574"/>
    </location>
</feature>
<feature type="transmembrane region" description="Helical" evidence="16">
    <location>
        <begin position="402"/>
        <end position="423"/>
    </location>
</feature>
<dbReference type="PRINTS" id="PR01491">
    <property type="entry name" value="KVCHANNEL"/>
</dbReference>
<dbReference type="EMBL" id="CAJNOM010000004">
    <property type="protein sequence ID" value="CAF0750466.1"/>
    <property type="molecule type" value="Genomic_DNA"/>
</dbReference>
<dbReference type="GO" id="GO:0005251">
    <property type="term" value="F:delayed rectifier potassium channel activity"/>
    <property type="evidence" value="ECO:0007669"/>
    <property type="project" value="TreeGrafter"/>
</dbReference>
<feature type="domain" description="Cadherin" evidence="17">
    <location>
        <begin position="655"/>
        <end position="737"/>
    </location>
</feature>
<evidence type="ECO:0000256" key="16">
    <source>
        <dbReference type="SAM" id="Phobius"/>
    </source>
</evidence>
<keyword evidence="3" id="KW-0633">Potassium transport</keyword>
<dbReference type="Proteomes" id="UP000663877">
    <property type="component" value="Unassembled WGS sequence"/>
</dbReference>
<dbReference type="InterPro" id="IPR011333">
    <property type="entry name" value="SKP1/BTB/POZ_sf"/>
</dbReference>
<dbReference type="GO" id="GO:0008076">
    <property type="term" value="C:voltage-gated potassium channel complex"/>
    <property type="evidence" value="ECO:0007669"/>
    <property type="project" value="InterPro"/>
</dbReference>
<dbReference type="SUPFAM" id="SSF49313">
    <property type="entry name" value="Cadherin-like"/>
    <property type="match status" value="2"/>
</dbReference>
<evidence type="ECO:0000256" key="13">
    <source>
        <dbReference type="ARBA" id="ARBA00023303"/>
    </source>
</evidence>
<dbReference type="InterPro" id="IPR020894">
    <property type="entry name" value="Cadherin_CS"/>
</dbReference>
<dbReference type="PRINTS" id="PR00205">
    <property type="entry name" value="CADHERIN"/>
</dbReference>
<dbReference type="Proteomes" id="UP000663832">
    <property type="component" value="Unassembled WGS sequence"/>
</dbReference>
<protein>
    <recommendedName>
        <fullName evidence="17">Cadherin domain-containing protein</fullName>
    </recommendedName>
</protein>
<dbReference type="FunFam" id="3.30.710.10:FF:000214">
    <property type="entry name" value="Potassium voltage-gated channel protein shk-1"/>
    <property type="match status" value="1"/>
</dbReference>
<dbReference type="OrthoDB" id="415460at2759"/>
<dbReference type="PROSITE" id="PS50268">
    <property type="entry name" value="CADHERIN_2"/>
    <property type="match status" value="2"/>
</dbReference>
<gene>
    <name evidence="18" type="ORF">BJG266_LOCUS1815</name>
    <name evidence="19" type="ORF">QVE165_LOCUS1464</name>
</gene>
<keyword evidence="5" id="KW-0677">Repeat</keyword>
<evidence type="ECO:0000256" key="5">
    <source>
        <dbReference type="ARBA" id="ARBA00022737"/>
    </source>
</evidence>
<feature type="compositionally biased region" description="Basic and acidic residues" evidence="15">
    <location>
        <begin position="556"/>
        <end position="574"/>
    </location>
</feature>
<evidence type="ECO:0000256" key="11">
    <source>
        <dbReference type="ARBA" id="ARBA00023065"/>
    </source>
</evidence>
<dbReference type="GO" id="GO:0051260">
    <property type="term" value="P:protein homooligomerization"/>
    <property type="evidence" value="ECO:0007669"/>
    <property type="project" value="InterPro"/>
</dbReference>
<keyword evidence="10 16" id="KW-1133">Transmembrane helix</keyword>
<feature type="transmembrane region" description="Helical" evidence="16">
    <location>
        <begin position="294"/>
        <end position="318"/>
    </location>
</feature>
<feature type="transmembrane region" description="Helical" evidence="16">
    <location>
        <begin position="237"/>
        <end position="258"/>
    </location>
</feature>
<dbReference type="InterPro" id="IPR003972">
    <property type="entry name" value="K_chnl_volt-dep_Kv1"/>
</dbReference>
<dbReference type="SUPFAM" id="SSF81324">
    <property type="entry name" value="Voltage-gated potassium channels"/>
    <property type="match status" value="1"/>
</dbReference>
<keyword evidence="2" id="KW-0813">Transport</keyword>
<dbReference type="Gene3D" id="2.60.40.60">
    <property type="entry name" value="Cadherins"/>
    <property type="match status" value="2"/>
</dbReference>
<dbReference type="Gene3D" id="1.20.120.350">
    <property type="entry name" value="Voltage-gated potassium channels. Chain C"/>
    <property type="match status" value="1"/>
</dbReference>
<evidence type="ECO:0000256" key="9">
    <source>
        <dbReference type="ARBA" id="ARBA00022958"/>
    </source>
</evidence>
<dbReference type="Pfam" id="PF00028">
    <property type="entry name" value="Cadherin"/>
    <property type="match status" value="1"/>
</dbReference>
<dbReference type="InterPro" id="IPR028325">
    <property type="entry name" value="VG_K_chnl"/>
</dbReference>
<feature type="domain" description="Cadherin" evidence="17">
    <location>
        <begin position="772"/>
        <end position="858"/>
    </location>
</feature>
<feature type="compositionally biased region" description="Polar residues" evidence="15">
    <location>
        <begin position="544"/>
        <end position="555"/>
    </location>
</feature>
<keyword evidence="13" id="KW-0407">Ion channel</keyword>
<organism evidence="19 20">
    <name type="scientific">Adineta steineri</name>
    <dbReference type="NCBI Taxonomy" id="433720"/>
    <lineage>
        <taxon>Eukaryota</taxon>
        <taxon>Metazoa</taxon>
        <taxon>Spiralia</taxon>
        <taxon>Gnathifera</taxon>
        <taxon>Rotifera</taxon>
        <taxon>Eurotatoria</taxon>
        <taxon>Bdelloidea</taxon>
        <taxon>Adinetida</taxon>
        <taxon>Adinetidae</taxon>
        <taxon>Adineta</taxon>
    </lineage>
</organism>
<evidence type="ECO:0000256" key="8">
    <source>
        <dbReference type="ARBA" id="ARBA00022882"/>
    </source>
</evidence>
<evidence type="ECO:0000313" key="19">
    <source>
        <dbReference type="EMBL" id="CAF0750466.1"/>
    </source>
</evidence>
<evidence type="ECO:0000256" key="1">
    <source>
        <dbReference type="ARBA" id="ARBA00004141"/>
    </source>
</evidence>
<dbReference type="InterPro" id="IPR027359">
    <property type="entry name" value="Volt_channel_dom_sf"/>
</dbReference>
<dbReference type="SMART" id="SM00225">
    <property type="entry name" value="BTB"/>
    <property type="match status" value="1"/>
</dbReference>
<dbReference type="PANTHER" id="PTHR11537">
    <property type="entry name" value="VOLTAGE-GATED POTASSIUM CHANNEL"/>
    <property type="match status" value="1"/>
</dbReference>
<dbReference type="FunFam" id="1.20.120.350:FF:000074">
    <property type="entry name" value="SHaW family of potassium channels"/>
    <property type="match status" value="1"/>
</dbReference>
<dbReference type="InterPro" id="IPR002126">
    <property type="entry name" value="Cadherin-like_dom"/>
</dbReference>
<dbReference type="AlphaFoldDB" id="A0A813PBP7"/>
<dbReference type="PROSITE" id="PS00232">
    <property type="entry name" value="CADHERIN_1"/>
    <property type="match status" value="1"/>
</dbReference>
<keyword evidence="11" id="KW-0406">Ion transport</keyword>
<dbReference type="GO" id="GO:0005509">
    <property type="term" value="F:calcium ion binding"/>
    <property type="evidence" value="ECO:0007669"/>
    <property type="project" value="UniProtKB-UniRule"/>
</dbReference>
<evidence type="ECO:0000259" key="17">
    <source>
        <dbReference type="PROSITE" id="PS50268"/>
    </source>
</evidence>